<dbReference type="InterPro" id="IPR023232">
    <property type="entry name" value="Glyco_hydro_2_AS"/>
</dbReference>
<dbReference type="RefSeq" id="WP_120682132.1">
    <property type="nucleotide sequence ID" value="NZ_RBAL01000013.1"/>
</dbReference>
<dbReference type="Gene3D" id="3.20.20.80">
    <property type="entry name" value="Glycosidases"/>
    <property type="match status" value="1"/>
</dbReference>
<dbReference type="SUPFAM" id="SSF51445">
    <property type="entry name" value="(Trans)glycosidases"/>
    <property type="match status" value="1"/>
</dbReference>
<dbReference type="GO" id="GO:0006516">
    <property type="term" value="P:glycoprotein catabolic process"/>
    <property type="evidence" value="ECO:0007669"/>
    <property type="project" value="TreeGrafter"/>
</dbReference>
<keyword evidence="6" id="KW-0326">Glycosidase</keyword>
<keyword evidence="5" id="KW-0378">Hydrolase</keyword>
<comment type="caution">
    <text evidence="10">The sequence shown here is derived from an EMBL/GenBank/DDBJ whole genome shotgun (WGS) entry which is preliminary data.</text>
</comment>
<reference evidence="10 11" key="1">
    <citation type="journal article" date="2014" name="Int. J. Syst. Evol. Microbiol.">
        <title>Streptomyces hoynatensis sp. nov., isolated from deep marine sediment.</title>
        <authorList>
            <person name="Veyisoglu A."/>
            <person name="Sahin N."/>
        </authorList>
    </citation>
    <scope>NUCLEOTIDE SEQUENCE [LARGE SCALE GENOMIC DNA]</scope>
    <source>
        <strain evidence="10 11">KCTC 29097</strain>
    </source>
</reference>
<organism evidence="10 11">
    <name type="scientific">Streptomyces hoynatensis</name>
    <dbReference type="NCBI Taxonomy" id="1141874"/>
    <lineage>
        <taxon>Bacteria</taxon>
        <taxon>Bacillati</taxon>
        <taxon>Actinomycetota</taxon>
        <taxon>Actinomycetes</taxon>
        <taxon>Kitasatosporales</taxon>
        <taxon>Streptomycetaceae</taxon>
        <taxon>Streptomyces</taxon>
    </lineage>
</organism>
<dbReference type="Pfam" id="PF02836">
    <property type="entry name" value="Glyco_hydro_2_C"/>
    <property type="match status" value="1"/>
</dbReference>
<dbReference type="InterPro" id="IPR013783">
    <property type="entry name" value="Ig-like_fold"/>
</dbReference>
<feature type="compositionally biased region" description="Low complexity" evidence="7">
    <location>
        <begin position="79"/>
        <end position="89"/>
    </location>
</feature>
<feature type="region of interest" description="Disordered" evidence="7">
    <location>
        <begin position="303"/>
        <end position="344"/>
    </location>
</feature>
<dbReference type="OrthoDB" id="9758603at2"/>
<dbReference type="PROSITE" id="PS00608">
    <property type="entry name" value="GLYCOSYL_HYDROL_F2_2"/>
    <property type="match status" value="1"/>
</dbReference>
<gene>
    <name evidence="10" type="ORF">D7294_21105</name>
</gene>
<dbReference type="InterPro" id="IPR054593">
    <property type="entry name" value="Beta-mannosidase-like_N2"/>
</dbReference>
<evidence type="ECO:0000256" key="4">
    <source>
        <dbReference type="ARBA" id="ARBA00022729"/>
    </source>
</evidence>
<evidence type="ECO:0000256" key="2">
    <source>
        <dbReference type="ARBA" id="ARBA00007401"/>
    </source>
</evidence>
<evidence type="ECO:0000259" key="8">
    <source>
        <dbReference type="Pfam" id="PF02836"/>
    </source>
</evidence>
<dbReference type="Gene3D" id="2.60.40.10">
    <property type="entry name" value="Immunoglobulins"/>
    <property type="match status" value="2"/>
</dbReference>
<dbReference type="InterPro" id="IPR006103">
    <property type="entry name" value="Glyco_hydro_2_cat"/>
</dbReference>
<evidence type="ECO:0000256" key="6">
    <source>
        <dbReference type="ARBA" id="ARBA00023295"/>
    </source>
</evidence>
<accession>A0A3A9YV92</accession>
<comment type="catalytic activity">
    <reaction evidence="1">
        <text>Hydrolysis of terminal, non-reducing beta-D-mannose residues in beta-D-mannosides.</text>
        <dbReference type="EC" id="3.2.1.25"/>
    </reaction>
</comment>
<feature type="domain" description="Glycoside hydrolase family 2 catalytic" evidence="8">
    <location>
        <begin position="433"/>
        <end position="578"/>
    </location>
</feature>
<dbReference type="Pfam" id="PF22666">
    <property type="entry name" value="Glyco_hydro_2_N2"/>
    <property type="match status" value="1"/>
</dbReference>
<dbReference type="AlphaFoldDB" id="A0A3A9YV92"/>
<dbReference type="SUPFAM" id="SSF49303">
    <property type="entry name" value="beta-Galactosidase/glucuronidase domain"/>
    <property type="match status" value="2"/>
</dbReference>
<dbReference type="Gene3D" id="2.60.120.260">
    <property type="entry name" value="Galactose-binding domain-like"/>
    <property type="match status" value="1"/>
</dbReference>
<proteinExistence type="inferred from homology"/>
<comment type="similarity">
    <text evidence="2">Belongs to the glycosyl hydrolase 2 family.</text>
</comment>
<evidence type="ECO:0000256" key="5">
    <source>
        <dbReference type="ARBA" id="ARBA00022801"/>
    </source>
</evidence>
<dbReference type="InterPro" id="IPR008979">
    <property type="entry name" value="Galactose-bd-like_sf"/>
</dbReference>
<name>A0A3A9YV92_9ACTN</name>
<feature type="region of interest" description="Disordered" evidence="7">
    <location>
        <begin position="73"/>
        <end position="94"/>
    </location>
</feature>
<evidence type="ECO:0000313" key="10">
    <source>
        <dbReference type="EMBL" id="RKN39494.1"/>
    </source>
</evidence>
<dbReference type="InterPro" id="IPR050887">
    <property type="entry name" value="Beta-mannosidase_GH2"/>
</dbReference>
<dbReference type="GO" id="GO:0004567">
    <property type="term" value="F:beta-mannosidase activity"/>
    <property type="evidence" value="ECO:0007669"/>
    <property type="project" value="UniProtKB-EC"/>
</dbReference>
<evidence type="ECO:0000259" key="9">
    <source>
        <dbReference type="Pfam" id="PF22666"/>
    </source>
</evidence>
<dbReference type="EC" id="3.2.1.25" evidence="3"/>
<evidence type="ECO:0000313" key="11">
    <source>
        <dbReference type="Proteomes" id="UP000272474"/>
    </source>
</evidence>
<keyword evidence="11" id="KW-1185">Reference proteome</keyword>
<dbReference type="SUPFAM" id="SSF49785">
    <property type="entry name" value="Galactose-binding domain-like"/>
    <property type="match status" value="1"/>
</dbReference>
<dbReference type="PANTHER" id="PTHR43730:SF1">
    <property type="entry name" value="BETA-MANNOSIDASE"/>
    <property type="match status" value="1"/>
</dbReference>
<evidence type="ECO:0000256" key="3">
    <source>
        <dbReference type="ARBA" id="ARBA00012754"/>
    </source>
</evidence>
<feature type="domain" description="Beta-mannosidase-like galactose-binding" evidence="9">
    <location>
        <begin position="94"/>
        <end position="228"/>
    </location>
</feature>
<sequence>MRHLDDVEEERYRRARIVGDDFAEHHACLPVEHVPTAPAPAGALPEPGAPGDRLSLAGEWRMASHRPAAAFSIGHWTAPPGQKPKGGPPSWWREDTDRSGWLPARVPGTVQSALVEAGVLPDPHRDDATWEELTRHGVPREWPWHFRRTRVEEREWWLARRFTAPAGWAGSRVLLRFDGLDYAATVYVNGTPLRHHTGMFGGPDVEVTELLRHGPGETNEVVVRLFPPPRDWHGVPKGSPGWGWHYGHLISMGIWREVWLERVPAVEVTDLFVRTVSLEGDRARLSVTCDLTHREAAPLTLSFTGRIAPADPDAPRPAGAGDPASDGPAGPGGAGDPEDPAGGRVVCFTGSVTAHRGTHRYAFEVTLEQPRVWWPLGYGAQPLHRLDLAVRAAGADGGEGPEAGSASCEFGVRTIEMAGLPDWPGEENYRWRFVVNGRPLFVKGANWCWTDPLLAEDFEAKNAHLLTLARDANIQLLRAWGGGIVESDAFYRACDRLGILVYQEFPLTFGLPEAPATDLGVLDRQVSRIVRRLRNHPSLVMWGGGNENAHHAGADEPHLLMGRRCRRLDPSRPFHRTSPEGGSAHNYTVYHEGLPVDVGYPNVDAAFYGEYGIPSQPAPRMQERYLPAEKLAAWPPPEDGGILAHQAQFGLFDLVKQLRYADYGPVAGWETLAAYGQLAQGDALRYASEMLRARSGAHTSGFLFYKLTDLFPGASWSVVDFYGVPKLSYWRVRQFCRARCGFAFRRSLTVAPGERFTAGVHLANDTPRAWRDARVTATLYGHDLTELHRRHATVTVAADARVHAFDLDADCGAYAGRLLVLRVAVHEADGTLASDQWYWYNDRVKPGRIRELEALPLDELAALPVAEVIAAYAEPKPAPLLELPRTRLTAAVSADGAALEIANEGPVPAVHVVVEGFDGGPGTARPADNALGLGPGERRRVPFEGGPAAGLPHLSVRAFNAPPARVARG</sequence>
<evidence type="ECO:0000256" key="7">
    <source>
        <dbReference type="SAM" id="MobiDB-lite"/>
    </source>
</evidence>
<feature type="compositionally biased region" description="Low complexity" evidence="7">
    <location>
        <begin position="308"/>
        <end position="328"/>
    </location>
</feature>
<keyword evidence="4" id="KW-0732">Signal</keyword>
<protein>
    <recommendedName>
        <fullName evidence="3">beta-mannosidase</fullName>
        <ecNumber evidence="3">3.2.1.25</ecNumber>
    </recommendedName>
</protein>
<dbReference type="PANTHER" id="PTHR43730">
    <property type="entry name" value="BETA-MANNOSIDASE"/>
    <property type="match status" value="1"/>
</dbReference>
<dbReference type="GO" id="GO:0005975">
    <property type="term" value="P:carbohydrate metabolic process"/>
    <property type="evidence" value="ECO:0007669"/>
    <property type="project" value="InterPro"/>
</dbReference>
<dbReference type="InterPro" id="IPR036156">
    <property type="entry name" value="Beta-gal/glucu_dom_sf"/>
</dbReference>
<dbReference type="Proteomes" id="UP000272474">
    <property type="component" value="Unassembled WGS sequence"/>
</dbReference>
<dbReference type="InterPro" id="IPR017853">
    <property type="entry name" value="GH"/>
</dbReference>
<evidence type="ECO:0000256" key="1">
    <source>
        <dbReference type="ARBA" id="ARBA00000829"/>
    </source>
</evidence>
<dbReference type="EMBL" id="RBAL01000013">
    <property type="protein sequence ID" value="RKN39494.1"/>
    <property type="molecule type" value="Genomic_DNA"/>
</dbReference>